<dbReference type="EMBL" id="JFBT01000001">
    <property type="protein sequence ID" value="EXG78997.1"/>
    <property type="molecule type" value="Genomic_DNA"/>
</dbReference>
<evidence type="ECO:0000313" key="3">
    <source>
        <dbReference type="Proteomes" id="UP000021053"/>
    </source>
</evidence>
<evidence type="ECO:0000313" key="2">
    <source>
        <dbReference type="EMBL" id="EXG78997.1"/>
    </source>
</evidence>
<comment type="caution">
    <text evidence="2">The sequence shown here is derived from an EMBL/GenBank/DDBJ whole genome shotgun (WGS) entry which is preliminary data.</text>
</comment>
<feature type="region of interest" description="Disordered" evidence="1">
    <location>
        <begin position="35"/>
        <end position="57"/>
    </location>
</feature>
<evidence type="ECO:0000256" key="1">
    <source>
        <dbReference type="SAM" id="MobiDB-lite"/>
    </source>
</evidence>
<reference evidence="2 3" key="1">
    <citation type="submission" date="2013-07" db="EMBL/GenBank/DDBJ databases">
        <authorList>
            <consortium name="DOE Joint Genome Institute"/>
            <person name="Eisen J."/>
            <person name="Huntemann M."/>
            <person name="Han J."/>
            <person name="Chen A."/>
            <person name="Kyrpides N."/>
            <person name="Mavromatis K."/>
            <person name="Markowitz V."/>
            <person name="Palaniappan K."/>
            <person name="Ivanova N."/>
            <person name="Schaumberg A."/>
            <person name="Pati A."/>
            <person name="Liolios K."/>
            <person name="Nordberg H.P."/>
            <person name="Cantor M.N."/>
            <person name="Hua S.X."/>
            <person name="Woyke T."/>
        </authorList>
    </citation>
    <scope>NUCLEOTIDE SEQUENCE [LARGE SCALE GENOMIC DNA]</scope>
    <source>
        <strain evidence="2 3">DSM 44712</strain>
    </source>
</reference>
<protein>
    <submittedName>
        <fullName evidence="2">Uncharacterized protein</fullName>
    </submittedName>
</protein>
<dbReference type="AlphaFoldDB" id="A0A010ZP42"/>
<dbReference type="HOGENOM" id="CLU_1530108_0_0_11"/>
<organism evidence="2 3">
    <name type="scientific">Cryptosporangium arvum DSM 44712</name>
    <dbReference type="NCBI Taxonomy" id="927661"/>
    <lineage>
        <taxon>Bacteria</taxon>
        <taxon>Bacillati</taxon>
        <taxon>Actinomycetota</taxon>
        <taxon>Actinomycetes</taxon>
        <taxon>Cryptosporangiales</taxon>
        <taxon>Cryptosporangiaceae</taxon>
        <taxon>Cryptosporangium</taxon>
    </lineage>
</organism>
<proteinExistence type="predicted"/>
<feature type="region of interest" description="Disordered" evidence="1">
    <location>
        <begin position="95"/>
        <end position="175"/>
    </location>
</feature>
<feature type="compositionally biased region" description="Pro residues" evidence="1">
    <location>
        <begin position="105"/>
        <end position="119"/>
    </location>
</feature>
<name>A0A010ZP42_9ACTN</name>
<accession>A0A010ZP42</accession>
<dbReference type="Proteomes" id="UP000021053">
    <property type="component" value="Unassembled WGS sequence"/>
</dbReference>
<sequence length="175" mass="18393">MASELERIAGRLRFLSDQAQQHRQPVLDASRKLREAASTVHTARFDPPEDGPAITAPPHLAARLSQAADRAGRTVAPLSQTADLLRVFAARLASGGMSSAGGVPPDRPPGNPAGGPPPTSADVPSSPERGDREGTAAMPNGADSVAPSRYGRYPTTTTARRSPGNRSYEARRQPQ</sequence>
<gene>
    <name evidence="2" type="ORF">CryarDRAFT_0009</name>
</gene>
<keyword evidence="3" id="KW-1185">Reference proteome</keyword>